<gene>
    <name evidence="8" type="ORF">FOL46_004798</name>
    <name evidence="7" type="ORF">FOZ61_006220</name>
</gene>
<dbReference type="PANTHER" id="PTHR10782:SF4">
    <property type="entry name" value="TONALLI, ISOFORM E"/>
    <property type="match status" value="1"/>
</dbReference>
<dbReference type="PROSITE" id="PS51044">
    <property type="entry name" value="ZF_SP_RING"/>
    <property type="match status" value="1"/>
</dbReference>
<comment type="caution">
    <text evidence="8">The sequence shown here is derived from an EMBL/GenBank/DDBJ whole genome shotgun (WGS) entry which is preliminary data.</text>
</comment>
<sequence length="215" mass="23812">MAGTASDSDKIDYDDHPFTILSVEDSILRLPFYMGEELADESTDDPRGSGVELSLMDVTTGDRVTYPGRGNRCEHLEIVDLMNSVRPARTLVDAETLELSPPWRCPRCEQVYNCCSDLEVDEWLQRILQQTTDTSVRLYLDGSWADSAGLYVIGDGSAEKVDLTTDSADESPEPQPKRRRGAESDEQTPEVDLTSSNGDDDAPREAIVDLDSDDD</sequence>
<accession>A0A7J6LVQ8</accession>
<feature type="domain" description="SP-RING-type" evidence="6">
    <location>
        <begin position="34"/>
        <end position="133"/>
    </location>
</feature>
<evidence type="ECO:0000256" key="2">
    <source>
        <dbReference type="ARBA" id="ARBA00022771"/>
    </source>
</evidence>
<dbReference type="EMBL" id="JABAHT010000350">
    <property type="protein sequence ID" value="KAF4657528.1"/>
    <property type="molecule type" value="Genomic_DNA"/>
</dbReference>
<dbReference type="InterPro" id="IPR004181">
    <property type="entry name" value="Znf_MIZ"/>
</dbReference>
<evidence type="ECO:0000313" key="9">
    <source>
        <dbReference type="Proteomes" id="UP000570595"/>
    </source>
</evidence>
<reference evidence="9 10" key="1">
    <citation type="submission" date="2020-04" db="EMBL/GenBank/DDBJ databases">
        <title>Perkinsus olseni comparative genomics.</title>
        <authorList>
            <person name="Bogema D.R."/>
        </authorList>
    </citation>
    <scope>NUCLEOTIDE SEQUENCE [LARGE SCALE GENOMIC DNA]</scope>
    <source>
        <strain evidence="7">ATCC PRA-179</strain>
        <strain evidence="8">ATCC PRA-31</strain>
    </source>
</reference>
<evidence type="ECO:0000313" key="8">
    <source>
        <dbReference type="EMBL" id="KAF4663388.1"/>
    </source>
</evidence>
<keyword evidence="2 4" id="KW-0863">Zinc-finger</keyword>
<keyword evidence="1" id="KW-0479">Metal-binding</keyword>
<dbReference type="EMBL" id="JABANN010000291">
    <property type="protein sequence ID" value="KAF4663388.1"/>
    <property type="molecule type" value="Genomic_DNA"/>
</dbReference>
<keyword evidence="3" id="KW-0862">Zinc</keyword>
<evidence type="ECO:0000256" key="4">
    <source>
        <dbReference type="PROSITE-ProRule" id="PRU00452"/>
    </source>
</evidence>
<dbReference type="GO" id="GO:0061665">
    <property type="term" value="F:SUMO ligase activity"/>
    <property type="evidence" value="ECO:0007669"/>
    <property type="project" value="TreeGrafter"/>
</dbReference>
<dbReference type="Gene3D" id="3.30.40.10">
    <property type="entry name" value="Zinc/RING finger domain, C3HC4 (zinc finger)"/>
    <property type="match status" value="1"/>
</dbReference>
<protein>
    <recommendedName>
        <fullName evidence="6">SP-RING-type domain-containing protein</fullName>
    </recommendedName>
</protein>
<dbReference type="Proteomes" id="UP000570595">
    <property type="component" value="Unassembled WGS sequence"/>
</dbReference>
<proteinExistence type="predicted"/>
<dbReference type="PANTHER" id="PTHR10782">
    <property type="entry name" value="ZINC FINGER MIZ DOMAIN-CONTAINING PROTEIN"/>
    <property type="match status" value="1"/>
</dbReference>
<dbReference type="InterPro" id="IPR013083">
    <property type="entry name" value="Znf_RING/FYVE/PHD"/>
</dbReference>
<evidence type="ECO:0000313" key="10">
    <source>
        <dbReference type="Proteomes" id="UP000572268"/>
    </source>
</evidence>
<dbReference type="GO" id="GO:0016925">
    <property type="term" value="P:protein sumoylation"/>
    <property type="evidence" value="ECO:0007669"/>
    <property type="project" value="TreeGrafter"/>
</dbReference>
<dbReference type="Proteomes" id="UP000572268">
    <property type="component" value="Unassembled WGS sequence"/>
</dbReference>
<name>A0A7J6LVQ8_PEROL</name>
<feature type="region of interest" description="Disordered" evidence="5">
    <location>
        <begin position="161"/>
        <end position="215"/>
    </location>
</feature>
<dbReference type="OrthoDB" id="411695at2759"/>
<evidence type="ECO:0000256" key="3">
    <source>
        <dbReference type="ARBA" id="ARBA00022833"/>
    </source>
</evidence>
<organism evidence="8 10">
    <name type="scientific">Perkinsus olseni</name>
    <name type="common">Perkinsus atlanticus</name>
    <dbReference type="NCBI Taxonomy" id="32597"/>
    <lineage>
        <taxon>Eukaryota</taxon>
        <taxon>Sar</taxon>
        <taxon>Alveolata</taxon>
        <taxon>Perkinsozoa</taxon>
        <taxon>Perkinsea</taxon>
        <taxon>Perkinsida</taxon>
        <taxon>Perkinsidae</taxon>
        <taxon>Perkinsus</taxon>
    </lineage>
</organism>
<evidence type="ECO:0000313" key="7">
    <source>
        <dbReference type="EMBL" id="KAF4657528.1"/>
    </source>
</evidence>
<evidence type="ECO:0000256" key="1">
    <source>
        <dbReference type="ARBA" id="ARBA00022723"/>
    </source>
</evidence>
<evidence type="ECO:0000259" key="6">
    <source>
        <dbReference type="PROSITE" id="PS51044"/>
    </source>
</evidence>
<dbReference type="GO" id="GO:0000785">
    <property type="term" value="C:chromatin"/>
    <property type="evidence" value="ECO:0007669"/>
    <property type="project" value="TreeGrafter"/>
</dbReference>
<evidence type="ECO:0000256" key="5">
    <source>
        <dbReference type="SAM" id="MobiDB-lite"/>
    </source>
</evidence>
<dbReference type="GO" id="GO:0008270">
    <property type="term" value="F:zinc ion binding"/>
    <property type="evidence" value="ECO:0007669"/>
    <property type="project" value="UniProtKB-KW"/>
</dbReference>
<dbReference type="AlphaFoldDB" id="A0A7J6LVQ8"/>